<accession>A0A5C8J282</accession>
<evidence type="ECO:0000313" key="1">
    <source>
        <dbReference type="EMBL" id="TXK30861.1"/>
    </source>
</evidence>
<proteinExistence type="predicted"/>
<evidence type="ECO:0000313" key="2">
    <source>
        <dbReference type="Proteomes" id="UP000321926"/>
    </source>
</evidence>
<reference evidence="1 2" key="1">
    <citation type="submission" date="2019-08" db="EMBL/GenBank/DDBJ databases">
        <authorList>
            <person name="Shi S."/>
        </authorList>
    </citation>
    <scope>NUCLEOTIDE SEQUENCE [LARGE SCALE GENOMIC DNA]</scope>
    <source>
        <strain evidence="1 2">GY10130</strain>
    </source>
</reference>
<gene>
    <name evidence="1" type="ORF">FVR03_20180</name>
</gene>
<comment type="caution">
    <text evidence="1">The sequence shown here is derived from an EMBL/GenBank/DDBJ whole genome shotgun (WGS) entry which is preliminary data.</text>
</comment>
<dbReference type="RefSeq" id="WP_147923584.1">
    <property type="nucleotide sequence ID" value="NZ_VRTY01000104.1"/>
</dbReference>
<keyword evidence="2" id="KW-1185">Reference proteome</keyword>
<dbReference type="OrthoDB" id="891840at2"/>
<organism evidence="1 2">
    <name type="scientific">Pontibacter qinzhouensis</name>
    <dbReference type="NCBI Taxonomy" id="2603253"/>
    <lineage>
        <taxon>Bacteria</taxon>
        <taxon>Pseudomonadati</taxon>
        <taxon>Bacteroidota</taxon>
        <taxon>Cytophagia</taxon>
        <taxon>Cytophagales</taxon>
        <taxon>Hymenobacteraceae</taxon>
        <taxon>Pontibacter</taxon>
    </lineage>
</organism>
<dbReference type="Proteomes" id="UP000321926">
    <property type="component" value="Unassembled WGS sequence"/>
</dbReference>
<sequence length="302" mass="34769">MMEIKTVLSEKLKKGRNAVYYASGTIVKERYQSLPYDTIVLVDVAFRQPITVVGKVICLALWSTYATALFKELGIQLDAYITGNDGLAEGGGLFPLNSNHSLSNILPVLKETYIHIAFPDQYRRKWKKLFEDMPLTSIILSPSDSDFINPAIFSSMKKPGSCWRVTKKAEAPASFRLGNRTIIIQRQNIWEDQDKGTLFVRCPPNEAHNLKAVAPNVEILKDYTFEQILRFCNRNETKVLRLSPWLRGNYSYFLQYLKANEIIQPYPKTIHFYHLHKNDFQQLYSIAEQHAMCGETVYHGHR</sequence>
<dbReference type="EMBL" id="VRTY01000104">
    <property type="protein sequence ID" value="TXK30861.1"/>
    <property type="molecule type" value="Genomic_DNA"/>
</dbReference>
<name>A0A5C8J282_9BACT</name>
<dbReference type="AlphaFoldDB" id="A0A5C8J282"/>
<protein>
    <submittedName>
        <fullName evidence="1">Uncharacterized protein</fullName>
    </submittedName>
</protein>